<gene>
    <name evidence="1" type="ORF">Bhyg_11407</name>
</gene>
<name>A0A9Q0RYB6_9DIPT</name>
<reference evidence="1" key="1">
    <citation type="submission" date="2022-07" db="EMBL/GenBank/DDBJ databases">
        <authorList>
            <person name="Trinca V."/>
            <person name="Uliana J.V.C."/>
            <person name="Torres T.T."/>
            <person name="Ward R.J."/>
            <person name="Monesi N."/>
        </authorList>
    </citation>
    <scope>NUCLEOTIDE SEQUENCE</scope>
    <source>
        <strain evidence="1">HSMRA1968</strain>
        <tissue evidence="1">Whole embryos</tissue>
    </source>
</reference>
<evidence type="ECO:0000313" key="2">
    <source>
        <dbReference type="Proteomes" id="UP001151699"/>
    </source>
</evidence>
<accession>A0A9Q0RYB6</accession>
<keyword evidence="2" id="KW-1185">Reference proteome</keyword>
<dbReference type="EMBL" id="WJQU01000003">
    <property type="protein sequence ID" value="KAJ6638670.1"/>
    <property type="molecule type" value="Genomic_DNA"/>
</dbReference>
<proteinExistence type="predicted"/>
<dbReference type="Proteomes" id="UP001151699">
    <property type="component" value="Chromosome X"/>
</dbReference>
<evidence type="ECO:0000313" key="1">
    <source>
        <dbReference type="EMBL" id="KAJ6638670.1"/>
    </source>
</evidence>
<sequence length="77" mass="8701">MTNAGVTGRGITKDHYIKLCNLCYTQIHGKKGHSCNNVSRFSNLQSIVVTVPTKQKEQILSFREDLGIVRLKEPEKK</sequence>
<protein>
    <submittedName>
        <fullName evidence="1">Uncharacterized protein</fullName>
    </submittedName>
</protein>
<organism evidence="1 2">
    <name type="scientific">Pseudolycoriella hygida</name>
    <dbReference type="NCBI Taxonomy" id="35572"/>
    <lineage>
        <taxon>Eukaryota</taxon>
        <taxon>Metazoa</taxon>
        <taxon>Ecdysozoa</taxon>
        <taxon>Arthropoda</taxon>
        <taxon>Hexapoda</taxon>
        <taxon>Insecta</taxon>
        <taxon>Pterygota</taxon>
        <taxon>Neoptera</taxon>
        <taxon>Endopterygota</taxon>
        <taxon>Diptera</taxon>
        <taxon>Nematocera</taxon>
        <taxon>Sciaroidea</taxon>
        <taxon>Sciaridae</taxon>
        <taxon>Pseudolycoriella</taxon>
    </lineage>
</organism>
<comment type="caution">
    <text evidence="1">The sequence shown here is derived from an EMBL/GenBank/DDBJ whole genome shotgun (WGS) entry which is preliminary data.</text>
</comment>
<dbReference type="AlphaFoldDB" id="A0A9Q0RYB6"/>